<protein>
    <submittedName>
        <fullName evidence="1">Uncharacterized protein</fullName>
    </submittedName>
</protein>
<evidence type="ECO:0000313" key="1">
    <source>
        <dbReference type="EMBL" id="KAJ1152187.1"/>
    </source>
</evidence>
<dbReference type="AlphaFoldDB" id="A0AAV7RHN9"/>
<dbReference type="EMBL" id="JANPWB010000009">
    <property type="protein sequence ID" value="KAJ1152187.1"/>
    <property type="molecule type" value="Genomic_DNA"/>
</dbReference>
<accession>A0AAV7RHN9</accession>
<comment type="caution">
    <text evidence="1">The sequence shown here is derived from an EMBL/GenBank/DDBJ whole genome shotgun (WGS) entry which is preliminary data.</text>
</comment>
<proteinExistence type="predicted"/>
<keyword evidence="2" id="KW-1185">Reference proteome</keyword>
<evidence type="ECO:0000313" key="2">
    <source>
        <dbReference type="Proteomes" id="UP001066276"/>
    </source>
</evidence>
<dbReference type="Proteomes" id="UP001066276">
    <property type="component" value="Chromosome 5"/>
</dbReference>
<gene>
    <name evidence="1" type="ORF">NDU88_004964</name>
</gene>
<organism evidence="1 2">
    <name type="scientific">Pleurodeles waltl</name>
    <name type="common">Iberian ribbed newt</name>
    <dbReference type="NCBI Taxonomy" id="8319"/>
    <lineage>
        <taxon>Eukaryota</taxon>
        <taxon>Metazoa</taxon>
        <taxon>Chordata</taxon>
        <taxon>Craniata</taxon>
        <taxon>Vertebrata</taxon>
        <taxon>Euteleostomi</taxon>
        <taxon>Amphibia</taxon>
        <taxon>Batrachia</taxon>
        <taxon>Caudata</taxon>
        <taxon>Salamandroidea</taxon>
        <taxon>Salamandridae</taxon>
        <taxon>Pleurodelinae</taxon>
        <taxon>Pleurodeles</taxon>
    </lineage>
</organism>
<sequence length="97" mass="10624">MSECAPFANASADVPALRVRWLADLPWDLPDSGPCRERGGSAMRFQTCIHPAPRTALLVVCARCQYFSLAFTGASCFLRVYGAMSAQVFIAFGTRYL</sequence>
<name>A0AAV7RHN9_PLEWA</name>
<reference evidence="1" key="1">
    <citation type="journal article" date="2022" name="bioRxiv">
        <title>Sequencing and chromosome-scale assembly of the giantPleurodeles waltlgenome.</title>
        <authorList>
            <person name="Brown T."/>
            <person name="Elewa A."/>
            <person name="Iarovenko S."/>
            <person name="Subramanian E."/>
            <person name="Araus A.J."/>
            <person name="Petzold A."/>
            <person name="Susuki M."/>
            <person name="Suzuki K.-i.T."/>
            <person name="Hayashi T."/>
            <person name="Toyoda A."/>
            <person name="Oliveira C."/>
            <person name="Osipova E."/>
            <person name="Leigh N.D."/>
            <person name="Simon A."/>
            <person name="Yun M.H."/>
        </authorList>
    </citation>
    <scope>NUCLEOTIDE SEQUENCE</scope>
    <source>
        <strain evidence="1">20211129_DDA</strain>
        <tissue evidence="1">Liver</tissue>
    </source>
</reference>